<dbReference type="AlphaFoldDB" id="A0A840XA32"/>
<dbReference type="SUPFAM" id="SSF46689">
    <property type="entry name" value="Homeodomain-like"/>
    <property type="match status" value="1"/>
</dbReference>
<dbReference type="Proteomes" id="UP000552883">
    <property type="component" value="Unassembled WGS sequence"/>
</dbReference>
<gene>
    <name evidence="1" type="ORF">BJ959_001540</name>
</gene>
<dbReference type="Pfam" id="PF13565">
    <property type="entry name" value="HTH_32"/>
    <property type="match status" value="1"/>
</dbReference>
<comment type="caution">
    <text evidence="1">The sequence shown here is derived from an EMBL/GenBank/DDBJ whole genome shotgun (WGS) entry which is preliminary data.</text>
</comment>
<evidence type="ECO:0000313" key="2">
    <source>
        <dbReference type="Proteomes" id="UP000552883"/>
    </source>
</evidence>
<dbReference type="EMBL" id="JACHBS010000001">
    <property type="protein sequence ID" value="MBB5618044.1"/>
    <property type="molecule type" value="Genomic_DNA"/>
</dbReference>
<name>A0A840XA32_9MICO</name>
<accession>A0A840XA32</accession>
<proteinExistence type="predicted"/>
<dbReference type="InterPro" id="IPR009057">
    <property type="entry name" value="Homeodomain-like_sf"/>
</dbReference>
<dbReference type="RefSeq" id="WP_183321934.1">
    <property type="nucleotide sequence ID" value="NZ_JACHBS010000001.1"/>
</dbReference>
<sequence length="132" mass="14694">MSKQEVLILAVTVQGLSYREAARIHGVSKSLVHKLHQRWLTEGEAAFTARSRAPRSQPARTPDAIRARVLQLRAQLTADGLDAGADTVCSLLAAEQVTLSRSTIWRILRSAEVIVPQPQKRPRSSWQRFTAE</sequence>
<evidence type="ECO:0000313" key="1">
    <source>
        <dbReference type="EMBL" id="MBB5618044.1"/>
    </source>
</evidence>
<keyword evidence="2" id="KW-1185">Reference proteome</keyword>
<organism evidence="1 2">
    <name type="scientific">Microcella frigidaquae</name>
    <dbReference type="NCBI Taxonomy" id="424758"/>
    <lineage>
        <taxon>Bacteria</taxon>
        <taxon>Bacillati</taxon>
        <taxon>Actinomycetota</taxon>
        <taxon>Actinomycetes</taxon>
        <taxon>Micrococcales</taxon>
        <taxon>Microbacteriaceae</taxon>
        <taxon>Microcella</taxon>
    </lineage>
</organism>
<reference evidence="1 2" key="1">
    <citation type="submission" date="2020-08" db="EMBL/GenBank/DDBJ databases">
        <title>Sequencing the genomes of 1000 actinobacteria strains.</title>
        <authorList>
            <person name="Klenk H.-P."/>
        </authorList>
    </citation>
    <scope>NUCLEOTIDE SEQUENCE [LARGE SCALE GENOMIC DNA]</scope>
    <source>
        <strain evidence="1 2">DSM 23889</strain>
    </source>
</reference>
<protein>
    <submittedName>
        <fullName evidence="1">Transposase</fullName>
    </submittedName>
</protein>